<feature type="compositionally biased region" description="Basic and acidic residues" evidence="1">
    <location>
        <begin position="103"/>
        <end position="117"/>
    </location>
</feature>
<organism evidence="2 3">
    <name type="scientific">Peronospora matthiolae</name>
    <dbReference type="NCBI Taxonomy" id="2874970"/>
    <lineage>
        <taxon>Eukaryota</taxon>
        <taxon>Sar</taxon>
        <taxon>Stramenopiles</taxon>
        <taxon>Oomycota</taxon>
        <taxon>Peronosporomycetes</taxon>
        <taxon>Peronosporales</taxon>
        <taxon>Peronosporaceae</taxon>
        <taxon>Peronospora</taxon>
    </lineage>
</organism>
<feature type="compositionally biased region" description="Polar residues" evidence="1">
    <location>
        <begin position="119"/>
        <end position="129"/>
    </location>
</feature>
<name>A0AAV1TRS5_9STRA</name>
<evidence type="ECO:0000313" key="3">
    <source>
        <dbReference type="Proteomes" id="UP001162060"/>
    </source>
</evidence>
<gene>
    <name evidence="2" type="ORF">PM001_LOCUS9142</name>
</gene>
<feature type="region of interest" description="Disordered" evidence="1">
    <location>
        <begin position="511"/>
        <end position="552"/>
    </location>
</feature>
<dbReference type="AlphaFoldDB" id="A0AAV1TRS5"/>
<evidence type="ECO:0000313" key="2">
    <source>
        <dbReference type="EMBL" id="CAK7923992.1"/>
    </source>
</evidence>
<feature type="region of interest" description="Disordered" evidence="1">
    <location>
        <begin position="1"/>
        <end position="140"/>
    </location>
</feature>
<dbReference type="Proteomes" id="UP001162060">
    <property type="component" value="Unassembled WGS sequence"/>
</dbReference>
<comment type="caution">
    <text evidence="2">The sequence shown here is derived from an EMBL/GenBank/DDBJ whole genome shotgun (WGS) entry which is preliminary data.</text>
</comment>
<protein>
    <submittedName>
        <fullName evidence="2">Uncharacterized protein</fullName>
    </submittedName>
</protein>
<evidence type="ECO:0000256" key="1">
    <source>
        <dbReference type="SAM" id="MobiDB-lite"/>
    </source>
</evidence>
<sequence length="595" mass="63660">MESSTADGKKKRQQHEENTFMATTESGTLKVKIRRHDQPSADDTASVASMSSFLFSKSAGKRKRNSRRAAVQPQSMASSPPKPRPNRKHVPIFYEPQFRQPIQRRDGQHSSKNEIMDHSTLSTNTPDMRSSSAAEAPAAHEATLGASSLPLHISDVRLRAASTNEAGCDPPLRTSSLFIRNDTDGLRRLGDFQVSCPDSSSLCSTPSSRRLRTVEMASSTKSQEDPNAGRASVLHHTSLPSTQYPPALHEATASTQVQLPTTSSADDCIAIATMSDSSTNTLPWSSERTDRRMNERLEDSRIALLLASQNGNGHAPYALSARLTPNEHSDKHREMCGPNNSTLRFGCSSATHRTGNISMVTDSGLLSRCPPPLSVPDLLLEGGAEFPALPFKIDSNKDTSTRDCTDDCAKDTSIPLGSPPDDPPAFLSHNSLTGGGIPLSNLLATRSSPDRPESFSSLTNETNKTIRDLDSVLAPQSKTGIGPDRLVPITIVCSEFSDPREGMTVAVPHITTAGSNSSSSSSDATNNTESSSCNATSSLGSPPRGPPAFTIGNSLMGGGIELQPAASNVNTHNFDWKLHKAVSNIGDASRLTSHR</sequence>
<feature type="compositionally biased region" description="Low complexity" evidence="1">
    <location>
        <begin position="130"/>
        <end position="140"/>
    </location>
</feature>
<feature type="compositionally biased region" description="Low complexity" evidence="1">
    <location>
        <begin position="511"/>
        <end position="532"/>
    </location>
</feature>
<proteinExistence type="predicted"/>
<dbReference type="EMBL" id="CAKLBY020000071">
    <property type="protein sequence ID" value="CAK7923992.1"/>
    <property type="molecule type" value="Genomic_DNA"/>
</dbReference>
<feature type="compositionally biased region" description="Basic and acidic residues" evidence="1">
    <location>
        <begin position="396"/>
        <end position="410"/>
    </location>
</feature>
<feature type="region of interest" description="Disordered" evidence="1">
    <location>
        <begin position="396"/>
        <end position="462"/>
    </location>
</feature>
<reference evidence="2" key="1">
    <citation type="submission" date="2024-01" db="EMBL/GenBank/DDBJ databases">
        <authorList>
            <person name="Webb A."/>
        </authorList>
    </citation>
    <scope>NUCLEOTIDE SEQUENCE</scope>
    <source>
        <strain evidence="2">Pm1</strain>
    </source>
</reference>
<feature type="compositionally biased region" description="Polar residues" evidence="1">
    <location>
        <begin position="41"/>
        <end position="55"/>
    </location>
</feature>
<accession>A0AAV1TRS5</accession>